<keyword evidence="2" id="KW-0812">Transmembrane</keyword>
<sequence length="235" mass="26642">MTYVKSLRTKRAIVRKYAGNVEPQTMAIPATAPAPSSILRLKQSFKISISHHAHISSTHLQHHQRSLEEEAERKIGWMLKLLFAGTATIVAYQFFPYLGDNLMQQSVSLLHVKDPLFKRMGEVAWRQRWTVHRGVGSEESNLLYTVEQSQSLQFKTQLSVFLATSLTGEIRDFCVVGSYVSQSFKVYKGDTLIAEVKQRFNLGSLGKEKFEARVYPGVDYAFIVSLLVILNEIDS</sequence>
<dbReference type="AlphaFoldDB" id="A0A8S0PEN4"/>
<gene>
    <name evidence="3" type="ORF">OLEA9_A084334</name>
</gene>
<organism evidence="3 4">
    <name type="scientific">Olea europaea subsp. europaea</name>
    <dbReference type="NCBI Taxonomy" id="158383"/>
    <lineage>
        <taxon>Eukaryota</taxon>
        <taxon>Viridiplantae</taxon>
        <taxon>Streptophyta</taxon>
        <taxon>Embryophyta</taxon>
        <taxon>Tracheophyta</taxon>
        <taxon>Spermatophyta</taxon>
        <taxon>Magnoliopsida</taxon>
        <taxon>eudicotyledons</taxon>
        <taxon>Gunneridae</taxon>
        <taxon>Pentapetalae</taxon>
        <taxon>asterids</taxon>
        <taxon>lamiids</taxon>
        <taxon>Lamiales</taxon>
        <taxon>Oleaceae</taxon>
        <taxon>Oleeae</taxon>
        <taxon>Olea</taxon>
    </lineage>
</organism>
<dbReference type="Proteomes" id="UP000594638">
    <property type="component" value="Unassembled WGS sequence"/>
</dbReference>
<dbReference type="PANTHER" id="PTHR47673">
    <property type="entry name" value="ARM REPEAT SUPERFAMILY PROTEIN"/>
    <property type="match status" value="1"/>
</dbReference>
<feature type="transmembrane region" description="Helical" evidence="2">
    <location>
        <begin position="75"/>
        <end position="95"/>
    </location>
</feature>
<dbReference type="OrthoDB" id="2017266at2759"/>
<protein>
    <submittedName>
        <fullName evidence="3">Uncharacterized protein</fullName>
    </submittedName>
</protein>
<keyword evidence="2" id="KW-1133">Transmembrane helix</keyword>
<evidence type="ECO:0000313" key="3">
    <source>
        <dbReference type="EMBL" id="CAA2945341.1"/>
    </source>
</evidence>
<dbReference type="Gene3D" id="2.40.160.200">
    <property type="entry name" value="LURP1-related"/>
    <property type="match status" value="1"/>
</dbReference>
<keyword evidence="4" id="KW-1185">Reference proteome</keyword>
<dbReference type="EMBL" id="CACTIH010000059">
    <property type="protein sequence ID" value="CAA2945341.1"/>
    <property type="molecule type" value="Genomic_DNA"/>
</dbReference>
<dbReference type="InterPro" id="IPR007612">
    <property type="entry name" value="LOR"/>
</dbReference>
<dbReference type="Gramene" id="OE9A084334T1">
    <property type="protein sequence ID" value="OE9A084334C1"/>
    <property type="gene ID" value="OE9A084334"/>
</dbReference>
<reference evidence="3 4" key="1">
    <citation type="submission" date="2019-12" db="EMBL/GenBank/DDBJ databases">
        <authorList>
            <person name="Alioto T."/>
            <person name="Alioto T."/>
            <person name="Gomez Garrido J."/>
        </authorList>
    </citation>
    <scope>NUCLEOTIDE SEQUENCE [LARGE SCALE GENOMIC DNA]</scope>
</reference>
<accession>A0A8S0PEN4</accession>
<dbReference type="PANTHER" id="PTHR47673:SF1">
    <property type="entry name" value="ARM REPEAT SUPERFAMILY PROTEIN"/>
    <property type="match status" value="1"/>
</dbReference>
<evidence type="ECO:0000256" key="1">
    <source>
        <dbReference type="ARBA" id="ARBA00005437"/>
    </source>
</evidence>
<proteinExistence type="inferred from homology"/>
<dbReference type="SUPFAM" id="SSF54518">
    <property type="entry name" value="Tubby C-terminal domain-like"/>
    <property type="match status" value="1"/>
</dbReference>
<keyword evidence="2" id="KW-0472">Membrane</keyword>
<comment type="similarity">
    <text evidence="1">Belongs to the LOR family.</text>
</comment>
<dbReference type="InterPro" id="IPR025659">
    <property type="entry name" value="Tubby-like_C"/>
</dbReference>
<name>A0A8S0PEN4_OLEEU</name>
<evidence type="ECO:0000313" key="4">
    <source>
        <dbReference type="Proteomes" id="UP000594638"/>
    </source>
</evidence>
<dbReference type="InterPro" id="IPR038595">
    <property type="entry name" value="LOR_sf"/>
</dbReference>
<dbReference type="Pfam" id="PF04525">
    <property type="entry name" value="LOR"/>
    <property type="match status" value="1"/>
</dbReference>
<comment type="caution">
    <text evidence="3">The sequence shown here is derived from an EMBL/GenBank/DDBJ whole genome shotgun (WGS) entry which is preliminary data.</text>
</comment>
<evidence type="ECO:0000256" key="2">
    <source>
        <dbReference type="SAM" id="Phobius"/>
    </source>
</evidence>